<dbReference type="EMBL" id="CAJOBH010041564">
    <property type="protein sequence ID" value="CAF4331344.1"/>
    <property type="molecule type" value="Genomic_DNA"/>
</dbReference>
<name>A0A8S2WSG7_9BILA</name>
<feature type="non-terminal residue" evidence="4">
    <location>
        <position position="1"/>
    </location>
</feature>
<dbReference type="EMBL" id="CAJOBJ010070899">
    <property type="protein sequence ID" value="CAF4459895.1"/>
    <property type="molecule type" value="Genomic_DNA"/>
</dbReference>
<dbReference type="AlphaFoldDB" id="A0A8S2WSG7"/>
<dbReference type="Proteomes" id="UP000681967">
    <property type="component" value="Unassembled WGS sequence"/>
</dbReference>
<gene>
    <name evidence="1" type="ORF">BYL167_LOCUS28701</name>
    <name evidence="2" type="ORF">BYL167_LOCUS28773</name>
    <name evidence="3" type="ORF">GIL414_LOCUS32743</name>
    <name evidence="4" type="ORF">GIL414_LOCUS32819</name>
</gene>
<proteinExistence type="predicted"/>
<dbReference type="EMBL" id="CAJOBH010041832">
    <property type="protein sequence ID" value="CAF4332955.1"/>
    <property type="molecule type" value="Genomic_DNA"/>
</dbReference>
<reference evidence="4" key="1">
    <citation type="submission" date="2021-02" db="EMBL/GenBank/DDBJ databases">
        <authorList>
            <person name="Nowell W R."/>
        </authorList>
    </citation>
    <scope>NUCLEOTIDE SEQUENCE</scope>
</reference>
<dbReference type="Proteomes" id="UP000681720">
    <property type="component" value="Unassembled WGS sequence"/>
</dbReference>
<accession>A0A8S2WSG7</accession>
<evidence type="ECO:0000313" key="2">
    <source>
        <dbReference type="EMBL" id="CAF4332955.1"/>
    </source>
</evidence>
<dbReference type="EMBL" id="CAJOBJ010070518">
    <property type="protein sequence ID" value="CAF4458069.1"/>
    <property type="molecule type" value="Genomic_DNA"/>
</dbReference>
<evidence type="ECO:0000313" key="5">
    <source>
        <dbReference type="Proteomes" id="UP000681720"/>
    </source>
</evidence>
<evidence type="ECO:0000313" key="3">
    <source>
        <dbReference type="EMBL" id="CAF4458069.1"/>
    </source>
</evidence>
<evidence type="ECO:0000313" key="1">
    <source>
        <dbReference type="EMBL" id="CAF4331344.1"/>
    </source>
</evidence>
<evidence type="ECO:0000313" key="4">
    <source>
        <dbReference type="EMBL" id="CAF4459895.1"/>
    </source>
</evidence>
<comment type="caution">
    <text evidence="4">The sequence shown here is derived from an EMBL/GenBank/DDBJ whole genome shotgun (WGS) entry which is preliminary data.</text>
</comment>
<protein>
    <submittedName>
        <fullName evidence="4">Uncharacterized protein</fullName>
    </submittedName>
</protein>
<organism evidence="4 5">
    <name type="scientific">Rotaria magnacalcarata</name>
    <dbReference type="NCBI Taxonomy" id="392030"/>
    <lineage>
        <taxon>Eukaryota</taxon>
        <taxon>Metazoa</taxon>
        <taxon>Spiralia</taxon>
        <taxon>Gnathifera</taxon>
        <taxon>Rotifera</taxon>
        <taxon>Eurotatoria</taxon>
        <taxon>Bdelloidea</taxon>
        <taxon>Philodinida</taxon>
        <taxon>Philodinidae</taxon>
        <taxon>Rotaria</taxon>
    </lineage>
</organism>
<sequence length="54" mass="6410">MFPKPIEFAGYCSVTYLDGGKKYECLVLGQQEFAVEYRDKLYFLLSEEARERFM</sequence>